<sequence length="139" mass="14949">MNVKLRCAVLGLLAVSALSTGAWAYFAPENWYENFPGFGRTWLPPLGPYNPHLAKDTGALLLALGLLAGAAGLRARDDAFVRITAVVWLVFNVLHLIYHAQHLHVYGTSDQILNAVGLSGAVLLSALPLLPLRPSAPRD</sequence>
<keyword evidence="1" id="KW-0812">Transmembrane</keyword>
<name>A0A367EXQ2_9ACTN</name>
<dbReference type="RefSeq" id="WP_114022321.1">
    <property type="nucleotide sequence ID" value="NZ_QOIN01000043.1"/>
</dbReference>
<keyword evidence="1" id="KW-0472">Membrane</keyword>
<feature type="transmembrane region" description="Helical" evidence="1">
    <location>
        <begin position="112"/>
        <end position="132"/>
    </location>
</feature>
<evidence type="ECO:0000313" key="3">
    <source>
        <dbReference type="EMBL" id="RCG22908.1"/>
    </source>
</evidence>
<protein>
    <recommendedName>
        <fullName evidence="5">DUF4383 domain-containing protein</fullName>
    </recommendedName>
</protein>
<dbReference type="EMBL" id="QOIN01000043">
    <property type="protein sequence ID" value="RCG22908.1"/>
    <property type="molecule type" value="Genomic_DNA"/>
</dbReference>
<evidence type="ECO:0008006" key="5">
    <source>
        <dbReference type="Google" id="ProtNLM"/>
    </source>
</evidence>
<organism evidence="3 4">
    <name type="scientific">Streptomyces diacarni</name>
    <dbReference type="NCBI Taxonomy" id="2800381"/>
    <lineage>
        <taxon>Bacteria</taxon>
        <taxon>Bacillati</taxon>
        <taxon>Actinomycetota</taxon>
        <taxon>Actinomycetes</taxon>
        <taxon>Kitasatosporales</taxon>
        <taxon>Streptomycetaceae</taxon>
        <taxon>Streptomyces</taxon>
    </lineage>
</organism>
<feature type="transmembrane region" description="Helical" evidence="1">
    <location>
        <begin position="53"/>
        <end position="73"/>
    </location>
</feature>
<feature type="signal peptide" evidence="2">
    <location>
        <begin position="1"/>
        <end position="24"/>
    </location>
</feature>
<keyword evidence="2" id="KW-0732">Signal</keyword>
<feature type="transmembrane region" description="Helical" evidence="1">
    <location>
        <begin position="80"/>
        <end position="100"/>
    </location>
</feature>
<dbReference type="AlphaFoldDB" id="A0A367EXQ2"/>
<gene>
    <name evidence="3" type="ORF">DTL70_14390</name>
</gene>
<evidence type="ECO:0000256" key="1">
    <source>
        <dbReference type="SAM" id="Phobius"/>
    </source>
</evidence>
<accession>A0A367EXQ2</accession>
<dbReference type="Proteomes" id="UP000252914">
    <property type="component" value="Unassembled WGS sequence"/>
</dbReference>
<feature type="chain" id="PRO_5016969163" description="DUF4383 domain-containing protein" evidence="2">
    <location>
        <begin position="25"/>
        <end position="139"/>
    </location>
</feature>
<reference evidence="3 4" key="1">
    <citation type="submission" date="2018-06" db="EMBL/GenBank/DDBJ databases">
        <title>Streptomyces reniochalinae sp. nov. and Streptomyces diacarnus sp. nov. from marine sponges.</title>
        <authorList>
            <person name="Li L."/>
        </authorList>
    </citation>
    <scope>NUCLEOTIDE SEQUENCE [LARGE SCALE GENOMIC DNA]</scope>
    <source>
        <strain evidence="3 4">LHW51701</strain>
    </source>
</reference>
<evidence type="ECO:0000313" key="4">
    <source>
        <dbReference type="Proteomes" id="UP000252914"/>
    </source>
</evidence>
<evidence type="ECO:0000256" key="2">
    <source>
        <dbReference type="SAM" id="SignalP"/>
    </source>
</evidence>
<keyword evidence="4" id="KW-1185">Reference proteome</keyword>
<comment type="caution">
    <text evidence="3">The sequence shown here is derived from an EMBL/GenBank/DDBJ whole genome shotgun (WGS) entry which is preliminary data.</text>
</comment>
<proteinExistence type="predicted"/>
<keyword evidence="1" id="KW-1133">Transmembrane helix</keyword>